<proteinExistence type="predicted"/>
<dbReference type="AlphaFoldDB" id="A0A511VFG9"/>
<evidence type="ECO:0008006" key="4">
    <source>
        <dbReference type="Google" id="ProtNLM"/>
    </source>
</evidence>
<dbReference type="InterPro" id="IPR006311">
    <property type="entry name" value="TAT_signal"/>
</dbReference>
<evidence type="ECO:0000256" key="1">
    <source>
        <dbReference type="SAM" id="SignalP"/>
    </source>
</evidence>
<dbReference type="Gene3D" id="2.120.10.30">
    <property type="entry name" value="TolB, C-terminal domain"/>
    <property type="match status" value="1"/>
</dbReference>
<dbReference type="SUPFAM" id="SSF101898">
    <property type="entry name" value="NHL repeat"/>
    <property type="match status" value="1"/>
</dbReference>
<keyword evidence="1" id="KW-0732">Signal</keyword>
<accession>A0A511VFG9</accession>
<keyword evidence="3" id="KW-1185">Reference proteome</keyword>
<feature type="chain" id="PRO_5021995017" description="dTDP-glucose 4,6-dehydratase" evidence="1">
    <location>
        <begin position="31"/>
        <end position="553"/>
    </location>
</feature>
<evidence type="ECO:0000313" key="3">
    <source>
        <dbReference type="Proteomes" id="UP000321157"/>
    </source>
</evidence>
<reference evidence="2 3" key="1">
    <citation type="submission" date="2019-07" db="EMBL/GenBank/DDBJ databases">
        <title>Whole genome shotgun sequence of Aneurinibacillus danicus NBRC 102444.</title>
        <authorList>
            <person name="Hosoyama A."/>
            <person name="Uohara A."/>
            <person name="Ohji S."/>
            <person name="Ichikawa N."/>
        </authorList>
    </citation>
    <scope>NUCLEOTIDE SEQUENCE [LARGE SCALE GENOMIC DNA]</scope>
    <source>
        <strain evidence="2 3">NBRC 102444</strain>
    </source>
</reference>
<dbReference type="PANTHER" id="PTHR35399">
    <property type="entry name" value="SLR8030 PROTEIN"/>
    <property type="match status" value="1"/>
</dbReference>
<comment type="caution">
    <text evidence="2">The sequence shown here is derived from an EMBL/GenBank/DDBJ whole genome shotgun (WGS) entry which is preliminary data.</text>
</comment>
<gene>
    <name evidence="2" type="ORF">ADA01nite_37630</name>
</gene>
<protein>
    <recommendedName>
        <fullName evidence="4">dTDP-glucose 4,6-dehydratase</fullName>
    </recommendedName>
</protein>
<dbReference type="RefSeq" id="WP_146811943.1">
    <property type="nucleotide sequence ID" value="NZ_BJXX01000177.1"/>
</dbReference>
<dbReference type="PROSITE" id="PS51318">
    <property type="entry name" value="TAT"/>
    <property type="match status" value="1"/>
</dbReference>
<dbReference type="OrthoDB" id="9801383at2"/>
<feature type="signal peptide" evidence="1">
    <location>
        <begin position="1"/>
        <end position="30"/>
    </location>
</feature>
<dbReference type="Pfam" id="PF05787">
    <property type="entry name" value="PhoX"/>
    <property type="match status" value="1"/>
</dbReference>
<dbReference type="EMBL" id="BJXX01000177">
    <property type="protein sequence ID" value="GEN36303.1"/>
    <property type="molecule type" value="Genomic_DNA"/>
</dbReference>
<sequence>MEMNRRQFLTYLGTGTAALASLATGIPAFAAEKTLSGKTADHLFGMDEDKHKPSKVKFKPIQATDKDDLVLPQGYKYDIIASYGDKINTKGDTFGFNNDFTCFLPIEESSEHGLLWVNHEYLGELEYYVTGYDALNADPENNTRTAAQIEKYLYALGGSVIEIKKENGKWRLVSDSKYGRRVSGLTRHTLTGPAAGSSAVNGAREVVGTFANCSGGVTLWNTILSCEENFDSVVADTKLKDATHYGWVVEVDPFDPNSVPKKHTALGRFSHENTAMTIAPGGQLVVYMGDDANDQYVYKYVSRGTYNKAAGKANAKLLEEGTLYVANFSKGKWIALDYAKNETLQKAVDADKKPLFTSQADVLVNCREAAKAVGATPMDRPEDLEVHPIDGSVFISLTNNSKHGNFYGQIVRLFEKDNNHAAEEFMFEIFATGGPQSGFAAPDNLAFDSAGNLWVVTDISSSSMNSGIYKSFGNNGMFFIPTSGPDRGIASQFASAPIGAEMTGPWFTPDEKTLFLSVQHPGENLETYAAPTSHWPKGGMSIALPSVVAITGF</sequence>
<dbReference type="InterPro" id="IPR011042">
    <property type="entry name" value="6-blade_b-propeller_TolB-like"/>
</dbReference>
<dbReference type="PANTHER" id="PTHR35399:SF2">
    <property type="entry name" value="DUF839 DOMAIN-CONTAINING PROTEIN"/>
    <property type="match status" value="1"/>
</dbReference>
<evidence type="ECO:0000313" key="2">
    <source>
        <dbReference type="EMBL" id="GEN36303.1"/>
    </source>
</evidence>
<dbReference type="InterPro" id="IPR008557">
    <property type="entry name" value="PhoX"/>
</dbReference>
<dbReference type="Proteomes" id="UP000321157">
    <property type="component" value="Unassembled WGS sequence"/>
</dbReference>
<organism evidence="2 3">
    <name type="scientific">Aneurinibacillus danicus</name>
    <dbReference type="NCBI Taxonomy" id="267746"/>
    <lineage>
        <taxon>Bacteria</taxon>
        <taxon>Bacillati</taxon>
        <taxon>Bacillota</taxon>
        <taxon>Bacilli</taxon>
        <taxon>Bacillales</taxon>
        <taxon>Paenibacillaceae</taxon>
        <taxon>Aneurinibacillus group</taxon>
        <taxon>Aneurinibacillus</taxon>
    </lineage>
</organism>
<name>A0A511VFG9_9BACL</name>